<feature type="region of interest" description="Disordered" evidence="1">
    <location>
        <begin position="159"/>
        <end position="178"/>
    </location>
</feature>
<evidence type="ECO:0000313" key="2">
    <source>
        <dbReference type="WBParaSite" id="MCU_013863-RA"/>
    </source>
</evidence>
<name>A0A5K3G187_MESCO</name>
<reference evidence="2" key="1">
    <citation type="submission" date="2019-11" db="UniProtKB">
        <authorList>
            <consortium name="WormBaseParasite"/>
        </authorList>
    </citation>
    <scope>IDENTIFICATION</scope>
</reference>
<organism evidence="2">
    <name type="scientific">Mesocestoides corti</name>
    <name type="common">Flatworm</name>
    <dbReference type="NCBI Taxonomy" id="53468"/>
    <lineage>
        <taxon>Eukaryota</taxon>
        <taxon>Metazoa</taxon>
        <taxon>Spiralia</taxon>
        <taxon>Lophotrochozoa</taxon>
        <taxon>Platyhelminthes</taxon>
        <taxon>Cestoda</taxon>
        <taxon>Eucestoda</taxon>
        <taxon>Cyclophyllidea</taxon>
        <taxon>Mesocestoididae</taxon>
        <taxon>Mesocestoides</taxon>
    </lineage>
</organism>
<protein>
    <submittedName>
        <fullName evidence="2">PITH domain-containing protein</fullName>
    </submittedName>
</protein>
<dbReference type="AlphaFoldDB" id="A0A5K3G187"/>
<sequence>CDCHQGTAKSKARSAAKIREFISIPNHDFKLLVHFPQADCDALDELESGDAEVPSFTKPPVTQRNVRRIKLRQRADTQMIVINGRSLNSGEDLSRKCRTNNTNAVHTEQLQHTQPLKRHQQKQQQSLFPTISLYGQRLTIISALIACVVDCYLGATTSGTTGGQGSPISTSNRESLQD</sequence>
<proteinExistence type="predicted"/>
<dbReference type="WBParaSite" id="MCU_013863-RA">
    <property type="protein sequence ID" value="MCU_013863-RA"/>
    <property type="gene ID" value="MCU_013863"/>
</dbReference>
<accession>A0A5K3G187</accession>
<evidence type="ECO:0000256" key="1">
    <source>
        <dbReference type="SAM" id="MobiDB-lite"/>
    </source>
</evidence>